<dbReference type="KEGG" id="hqi:H9L05_03080"/>
<keyword evidence="1" id="KW-0732">Signal</keyword>
<feature type="signal peptide" evidence="1">
    <location>
        <begin position="1"/>
        <end position="32"/>
    </location>
</feature>
<evidence type="ECO:0000256" key="1">
    <source>
        <dbReference type="SAM" id="SignalP"/>
    </source>
</evidence>
<dbReference type="AlphaFoldDB" id="A0A7H0GWT1"/>
<dbReference type="RefSeq" id="WP_187732987.1">
    <property type="nucleotide sequence ID" value="NZ_CP060784.1"/>
</dbReference>
<feature type="chain" id="PRO_5028839283" description="BamA/TamA family outer membrane protein" evidence="1">
    <location>
        <begin position="33"/>
        <end position="650"/>
    </location>
</feature>
<dbReference type="EMBL" id="CP060784">
    <property type="protein sequence ID" value="QNP52747.1"/>
    <property type="molecule type" value="Genomic_DNA"/>
</dbReference>
<sequence length="650" mass="74748">MLAYLVSAFQLRRRFRWRLVLPLVFLAGVAQAQDPQPSVPDTVLTPLETRPDSLRRRFDEERILTGLQAYAKRKTIAGKAVAALFNFTARAEERAGLDATLLDRQYSQHNFKIVRSINITTLDAFGYSINNPDRKPRNFLEKGGNIFHIRTAPSRVRQLLLFRVGEELEPQELSETERLLRQTGELLDARVFVNEATTTPDSVDVQIITKDVFSLSGSLQIRDVDAAVIGLNDVNFMGLGHQFRNRYEYGRASPQPWRYRGSYLVPFRNFVNAQVRYRNEYENKEIGAYVARDFVSINTQYAGAVALDFYDRLIQLPQLPPIPSDRLERLRYSTRDIWLGRALRLKSYDLGYENPARFVVSGRFLNTTYGERPIEDYADASLFLGTIGYSVRRYYKDKYLFGFGRTEDVPTGTLLSLTAGYELNELGNRRYYGVRAASGLYSVRRGYLYLSGEFGTFVRQRERDWQQGLLSTQALYFTRLYNTGNYQWRHFLWNRMDLGFDRRPGEQLLSIEGERGLRGFRSDGTLRGTSRFVLNYEATMYTPVSFLGFRLAGVAFADAAWLATTPGRDSPFLDKPFTGFGLGLRFRNEYTALRTIQILFGFYPRGQLTNNGYRIFENSGPIMTSVISTLPVLVSHRINSLQRRVFASHR</sequence>
<evidence type="ECO:0000313" key="3">
    <source>
        <dbReference type="Proteomes" id="UP000516093"/>
    </source>
</evidence>
<organism evidence="2 3">
    <name type="scientific">Hymenobacter qilianensis</name>
    <dbReference type="NCBI Taxonomy" id="1385715"/>
    <lineage>
        <taxon>Bacteria</taxon>
        <taxon>Pseudomonadati</taxon>
        <taxon>Bacteroidota</taxon>
        <taxon>Cytophagia</taxon>
        <taxon>Cytophagales</taxon>
        <taxon>Hymenobacteraceae</taxon>
        <taxon>Hymenobacter</taxon>
    </lineage>
</organism>
<accession>A0A7H0GWT1</accession>
<reference evidence="2 3" key="1">
    <citation type="submission" date="2020-08" db="EMBL/GenBank/DDBJ databases">
        <title>Genome sequence of Hymenobacter qilianensis JCM 19763T.</title>
        <authorList>
            <person name="Hyun D.-W."/>
            <person name="Bae J.-W."/>
        </authorList>
    </citation>
    <scope>NUCLEOTIDE SEQUENCE [LARGE SCALE GENOMIC DNA]</scope>
    <source>
        <strain evidence="2 3">JCM 19763</strain>
    </source>
</reference>
<evidence type="ECO:0000313" key="2">
    <source>
        <dbReference type="EMBL" id="QNP52747.1"/>
    </source>
</evidence>
<keyword evidence="3" id="KW-1185">Reference proteome</keyword>
<protein>
    <recommendedName>
        <fullName evidence="4">BamA/TamA family outer membrane protein</fullName>
    </recommendedName>
</protein>
<dbReference type="Proteomes" id="UP000516093">
    <property type="component" value="Chromosome"/>
</dbReference>
<name>A0A7H0GWT1_9BACT</name>
<evidence type="ECO:0008006" key="4">
    <source>
        <dbReference type="Google" id="ProtNLM"/>
    </source>
</evidence>
<gene>
    <name evidence="2" type="ORF">H9L05_03080</name>
</gene>
<proteinExistence type="predicted"/>